<dbReference type="EMBL" id="BMML01000018">
    <property type="protein sequence ID" value="GGN30540.1"/>
    <property type="molecule type" value="Genomic_DNA"/>
</dbReference>
<proteinExistence type="predicted"/>
<accession>A0A917XIP7</accession>
<dbReference type="RefSeq" id="WP_229713506.1">
    <property type="nucleotide sequence ID" value="NZ_BMML01000018.1"/>
</dbReference>
<dbReference type="InterPro" id="IPR002698">
    <property type="entry name" value="FTHF_cligase"/>
</dbReference>
<evidence type="ECO:0000313" key="2">
    <source>
        <dbReference type="Proteomes" id="UP000653411"/>
    </source>
</evidence>
<organism evidence="1 2">
    <name type="scientific">Streptomyces fuscichromogenes</name>
    <dbReference type="NCBI Taxonomy" id="1324013"/>
    <lineage>
        <taxon>Bacteria</taxon>
        <taxon>Bacillati</taxon>
        <taxon>Actinomycetota</taxon>
        <taxon>Actinomycetes</taxon>
        <taxon>Kitasatosporales</taxon>
        <taxon>Streptomycetaceae</taxon>
        <taxon>Streptomyces</taxon>
    </lineage>
</organism>
<dbReference type="GO" id="GO:0005737">
    <property type="term" value="C:cytoplasm"/>
    <property type="evidence" value="ECO:0007669"/>
    <property type="project" value="TreeGrafter"/>
</dbReference>
<dbReference type="PANTHER" id="PTHR13017">
    <property type="entry name" value="5-FORMYLTETRAHYDROFOLATE CYCLO-LIGASE-RELATED"/>
    <property type="match status" value="1"/>
</dbReference>
<gene>
    <name evidence="1" type="ORF">GCM10011578_067710</name>
</gene>
<sequence length="81" mass="8737">MDEVRSIDIAVCGNAAVNRSGARIGEVAGQCDLEVALPIEAGLVTEKTDIVAPVYQLQAIEDEIPNTEHEFSVDRIVTLTR</sequence>
<evidence type="ECO:0000313" key="1">
    <source>
        <dbReference type="EMBL" id="GGN30540.1"/>
    </source>
</evidence>
<keyword evidence="2" id="KW-1185">Reference proteome</keyword>
<protein>
    <submittedName>
        <fullName evidence="1">Uncharacterized protein</fullName>
    </submittedName>
</protein>
<name>A0A917XIP7_9ACTN</name>
<dbReference type="AlphaFoldDB" id="A0A917XIP7"/>
<dbReference type="Proteomes" id="UP000653411">
    <property type="component" value="Unassembled WGS sequence"/>
</dbReference>
<dbReference type="Gene3D" id="3.40.50.10420">
    <property type="entry name" value="NagB/RpiA/CoA transferase-like"/>
    <property type="match status" value="1"/>
</dbReference>
<reference evidence="1" key="2">
    <citation type="submission" date="2020-09" db="EMBL/GenBank/DDBJ databases">
        <authorList>
            <person name="Sun Q."/>
            <person name="Zhou Y."/>
        </authorList>
    </citation>
    <scope>NUCLEOTIDE SEQUENCE</scope>
    <source>
        <strain evidence="1">CGMCC 4.7110</strain>
    </source>
</reference>
<reference evidence="1" key="1">
    <citation type="journal article" date="2014" name="Int. J. Syst. Evol. Microbiol.">
        <title>Complete genome sequence of Corynebacterium casei LMG S-19264T (=DSM 44701T), isolated from a smear-ripened cheese.</title>
        <authorList>
            <consortium name="US DOE Joint Genome Institute (JGI-PGF)"/>
            <person name="Walter F."/>
            <person name="Albersmeier A."/>
            <person name="Kalinowski J."/>
            <person name="Ruckert C."/>
        </authorList>
    </citation>
    <scope>NUCLEOTIDE SEQUENCE</scope>
    <source>
        <strain evidence="1">CGMCC 4.7110</strain>
    </source>
</reference>
<dbReference type="InterPro" id="IPR024185">
    <property type="entry name" value="FTHF_cligase-like_sf"/>
</dbReference>
<dbReference type="PANTHER" id="PTHR13017:SF0">
    <property type="entry name" value="METHENYLTETRAHYDROFOLATE SYNTHASE DOMAIN-CONTAINING PROTEIN"/>
    <property type="match status" value="1"/>
</dbReference>
<comment type="caution">
    <text evidence="1">The sequence shown here is derived from an EMBL/GenBank/DDBJ whole genome shotgun (WGS) entry which is preliminary data.</text>
</comment>